<dbReference type="Proteomes" id="UP000005239">
    <property type="component" value="Unassembled WGS sequence"/>
</dbReference>
<proteinExistence type="predicted"/>
<reference evidence="2" key="2">
    <citation type="submission" date="2022-06" db="UniProtKB">
        <authorList>
            <consortium name="EnsemblMetazoa"/>
        </authorList>
    </citation>
    <scope>IDENTIFICATION</scope>
    <source>
        <strain evidence="2">PS312</strain>
    </source>
</reference>
<feature type="region of interest" description="Disordered" evidence="1">
    <location>
        <begin position="460"/>
        <end position="564"/>
    </location>
</feature>
<feature type="region of interest" description="Disordered" evidence="1">
    <location>
        <begin position="215"/>
        <end position="246"/>
    </location>
</feature>
<name>A0A2A6CG89_PRIPA</name>
<dbReference type="EnsemblMetazoa" id="PPA39214.1">
    <property type="protein sequence ID" value="PPA39214.1"/>
    <property type="gene ID" value="WBGene00277583"/>
</dbReference>
<evidence type="ECO:0000256" key="1">
    <source>
        <dbReference type="SAM" id="MobiDB-lite"/>
    </source>
</evidence>
<feature type="compositionally biased region" description="Basic and acidic residues" evidence="1">
    <location>
        <begin position="538"/>
        <end position="558"/>
    </location>
</feature>
<dbReference type="AlphaFoldDB" id="A0A2A6CG89"/>
<organism evidence="2 3">
    <name type="scientific">Pristionchus pacificus</name>
    <name type="common">Parasitic nematode worm</name>
    <dbReference type="NCBI Taxonomy" id="54126"/>
    <lineage>
        <taxon>Eukaryota</taxon>
        <taxon>Metazoa</taxon>
        <taxon>Ecdysozoa</taxon>
        <taxon>Nematoda</taxon>
        <taxon>Chromadorea</taxon>
        <taxon>Rhabditida</taxon>
        <taxon>Rhabditina</taxon>
        <taxon>Diplogasteromorpha</taxon>
        <taxon>Diplogasteroidea</taxon>
        <taxon>Neodiplogasteridae</taxon>
        <taxon>Pristionchus</taxon>
    </lineage>
</organism>
<reference evidence="3" key="1">
    <citation type="journal article" date="2008" name="Nat. Genet.">
        <title>The Pristionchus pacificus genome provides a unique perspective on nematode lifestyle and parasitism.</title>
        <authorList>
            <person name="Dieterich C."/>
            <person name="Clifton S.W."/>
            <person name="Schuster L.N."/>
            <person name="Chinwalla A."/>
            <person name="Delehaunty K."/>
            <person name="Dinkelacker I."/>
            <person name="Fulton L."/>
            <person name="Fulton R."/>
            <person name="Godfrey J."/>
            <person name="Minx P."/>
            <person name="Mitreva M."/>
            <person name="Roeseler W."/>
            <person name="Tian H."/>
            <person name="Witte H."/>
            <person name="Yang S.P."/>
            <person name="Wilson R.K."/>
            <person name="Sommer R.J."/>
        </authorList>
    </citation>
    <scope>NUCLEOTIDE SEQUENCE [LARGE SCALE GENOMIC DNA]</scope>
    <source>
        <strain evidence="3">PS312</strain>
    </source>
</reference>
<evidence type="ECO:0000313" key="2">
    <source>
        <dbReference type="EnsemblMetazoa" id="PPA39214.1"/>
    </source>
</evidence>
<feature type="compositionally biased region" description="Low complexity" evidence="1">
    <location>
        <begin position="371"/>
        <end position="391"/>
    </location>
</feature>
<keyword evidence="3" id="KW-1185">Reference proteome</keyword>
<accession>A0A8R1US75</accession>
<feature type="compositionally biased region" description="Low complexity" evidence="1">
    <location>
        <begin position="221"/>
        <end position="237"/>
    </location>
</feature>
<protein>
    <submittedName>
        <fullName evidence="2">Uncharacterized protein</fullName>
    </submittedName>
</protein>
<accession>A0A2A6CG89</accession>
<gene>
    <name evidence="2" type="primary">WBGene00277583</name>
</gene>
<evidence type="ECO:0000313" key="3">
    <source>
        <dbReference type="Proteomes" id="UP000005239"/>
    </source>
</evidence>
<feature type="region of interest" description="Disordered" evidence="1">
    <location>
        <begin position="347"/>
        <end position="391"/>
    </location>
</feature>
<feature type="compositionally biased region" description="Acidic residues" evidence="1">
    <location>
        <begin position="460"/>
        <end position="485"/>
    </location>
</feature>
<sequence>MDPPSINNDSTENLIDPLSQRADVINGPSLDNFHHVLGTDLGDRISQMFDEEKERAQELGGDVMLNISGISQGVPLSASFRYGAPSTLTHVVSIIVINLYAVPFIQLRRIRIDSMSTTEEEDYESIRDTLQHGHIREWLTQLSTGPSTSSLVCPRPFSSMDHAMVAVPRLLQPPTIVETIGTSSDANECPAVADSVEASPFRSPCVEMGETQRTAEAVDQTSTSLTSSLLPTRTPSRQLENPFSRNSSLAGTLSQRRCGRLSLLSLHSFFLFSGRSIDTCQSATDVVRLHEQAARAVAAMASDPSSRRNHFLFDCAADSLLKHANATLHEYHGWSTVAATKEGEDEMESFYETHHDRSPAHRSSMVDAVHSTTSTSSPPSSTSSTFAATTRSTLSMEEELHFEAARAVASLVSAPHDETAQSAVRLVARRMLTLAHGRIHEAHGRQSAVSRTVPTLIHYEEEERSDYEEEDEERLEYDTADEDADWAPQTPSATELQQEEEDATIVHNESRSLQQPVPIESSEGPAYERVEEEEMDENRESSAMDDDKVETMRGHRLSDLSPNR</sequence>